<evidence type="ECO:0000313" key="4">
    <source>
        <dbReference type="Proteomes" id="UP001213000"/>
    </source>
</evidence>
<protein>
    <submittedName>
        <fullName evidence="3">Uncharacterized protein</fullName>
    </submittedName>
</protein>
<reference evidence="3" key="1">
    <citation type="submission" date="2022-07" db="EMBL/GenBank/DDBJ databases">
        <title>Genome Sequence of Leucocoprinus birnbaumii.</title>
        <authorList>
            <person name="Buettner E."/>
        </authorList>
    </citation>
    <scope>NUCLEOTIDE SEQUENCE</scope>
    <source>
        <strain evidence="3">VT141</strain>
    </source>
</reference>
<dbReference type="Proteomes" id="UP001213000">
    <property type="component" value="Unassembled WGS sequence"/>
</dbReference>
<feature type="signal peptide" evidence="2">
    <location>
        <begin position="1"/>
        <end position="27"/>
    </location>
</feature>
<feature type="region of interest" description="Disordered" evidence="1">
    <location>
        <begin position="40"/>
        <end position="70"/>
    </location>
</feature>
<dbReference type="EMBL" id="JANIEX010000201">
    <property type="protein sequence ID" value="KAJ3571115.1"/>
    <property type="molecule type" value="Genomic_DNA"/>
</dbReference>
<organism evidence="3 4">
    <name type="scientific">Leucocoprinus birnbaumii</name>
    <dbReference type="NCBI Taxonomy" id="56174"/>
    <lineage>
        <taxon>Eukaryota</taxon>
        <taxon>Fungi</taxon>
        <taxon>Dikarya</taxon>
        <taxon>Basidiomycota</taxon>
        <taxon>Agaricomycotina</taxon>
        <taxon>Agaricomycetes</taxon>
        <taxon>Agaricomycetidae</taxon>
        <taxon>Agaricales</taxon>
        <taxon>Agaricineae</taxon>
        <taxon>Agaricaceae</taxon>
        <taxon>Leucocoprinus</taxon>
    </lineage>
</organism>
<comment type="caution">
    <text evidence="3">The sequence shown here is derived from an EMBL/GenBank/DDBJ whole genome shotgun (WGS) entry which is preliminary data.</text>
</comment>
<sequence>MFSTWTPTFLALLIALILLVYPAPSSAAVVARGGGGPDFTWNQVNHVNPTDPSQSGGRWPIAGDRGRGRS</sequence>
<feature type="compositionally biased region" description="Polar residues" evidence="1">
    <location>
        <begin position="40"/>
        <end position="56"/>
    </location>
</feature>
<feature type="chain" id="PRO_5042261167" evidence="2">
    <location>
        <begin position="28"/>
        <end position="70"/>
    </location>
</feature>
<accession>A0AAD5YXL0</accession>
<keyword evidence="2" id="KW-0732">Signal</keyword>
<gene>
    <name evidence="3" type="ORF">NP233_g3959</name>
</gene>
<name>A0AAD5YXL0_9AGAR</name>
<dbReference type="AlphaFoldDB" id="A0AAD5YXL0"/>
<proteinExistence type="predicted"/>
<keyword evidence="4" id="KW-1185">Reference proteome</keyword>
<evidence type="ECO:0000313" key="3">
    <source>
        <dbReference type="EMBL" id="KAJ3571115.1"/>
    </source>
</evidence>
<evidence type="ECO:0000256" key="1">
    <source>
        <dbReference type="SAM" id="MobiDB-lite"/>
    </source>
</evidence>
<evidence type="ECO:0000256" key="2">
    <source>
        <dbReference type="SAM" id="SignalP"/>
    </source>
</evidence>